<protein>
    <submittedName>
        <fullName evidence="4">Pilus assembly protein TadG</fullName>
    </submittedName>
</protein>
<reference evidence="4" key="1">
    <citation type="submission" date="2020-12" db="EMBL/GenBank/DDBJ databases">
        <title>Oil enriched cultivation method for isolating marine PHA-producing bacteria.</title>
        <authorList>
            <person name="Zheng W."/>
            <person name="Yu S."/>
            <person name="Huang Y."/>
        </authorList>
    </citation>
    <scope>NUCLEOTIDE SEQUENCE</scope>
    <source>
        <strain evidence="4">SY-2-12</strain>
    </source>
</reference>
<dbReference type="AlphaFoldDB" id="A0A939J601"/>
<dbReference type="RefSeq" id="WP_207143048.1">
    <property type="nucleotide sequence ID" value="NZ_JAEKJZ010000006.1"/>
</dbReference>
<dbReference type="Pfam" id="PF13400">
    <property type="entry name" value="Tad"/>
    <property type="match status" value="1"/>
</dbReference>
<name>A0A939J601_9HYPH</name>
<feature type="domain" description="VWFA" evidence="3">
    <location>
        <begin position="160"/>
        <end position="441"/>
    </location>
</feature>
<dbReference type="SUPFAM" id="SSF53300">
    <property type="entry name" value="vWA-like"/>
    <property type="match status" value="1"/>
</dbReference>
<dbReference type="Proteomes" id="UP000664096">
    <property type="component" value="Unassembled WGS sequence"/>
</dbReference>
<dbReference type="EMBL" id="JAEKJZ010000006">
    <property type="protein sequence ID" value="MBN9673197.1"/>
    <property type="molecule type" value="Genomic_DNA"/>
</dbReference>
<sequence length="452" mass="48738">MSGRSVKEFWLGIRKFPDAREASVLPLFALMVVFLIVVGGAAVDVSRTVNAREKLSYAIDAAALSVASRLSTTVMSDNEIKEALADSFRANLSDAEFLDKAIDNLTFSVDSDEGIISVTSSATLDNYFVDIGGALSSFAGPETFAFSTGSQVTYSRFDVELALVLDVTGSMSDEIGDLKEAADSVVNILIPEGTADGKVKMSIIPYSVGVNLGDYAETATDDLSSRCATERAGDEKYTDASYSTEPVGDGSGTYRSQHCSDSEILPLTDDRKALLEAIDDLKTEGYTAGQTGIGWGWYTLSPNWSDLWPSSATPASYDDEDVLKFALIMTDGDFNTYYDLDTLTKKQCKKLKDKGQFKGSCLNGTNDYWREKSSSGLNGESSKRGIELCSKMKANDIEVFAVFFGSNNSSDGAKVMQSCASTGNYYQATSASQLISAFSNIAKKIQQIYVSQ</sequence>
<keyword evidence="2" id="KW-0812">Transmembrane</keyword>
<dbReference type="InterPro" id="IPR002035">
    <property type="entry name" value="VWF_A"/>
</dbReference>
<dbReference type="InterPro" id="IPR036465">
    <property type="entry name" value="vWFA_dom_sf"/>
</dbReference>
<dbReference type="PROSITE" id="PS50234">
    <property type="entry name" value="VWFA"/>
    <property type="match status" value="1"/>
</dbReference>
<accession>A0A939J601</accession>
<evidence type="ECO:0000313" key="5">
    <source>
        <dbReference type="Proteomes" id="UP000664096"/>
    </source>
</evidence>
<feature type="region of interest" description="Disordered" evidence="1">
    <location>
        <begin position="236"/>
        <end position="259"/>
    </location>
</feature>
<dbReference type="Gene3D" id="3.40.50.410">
    <property type="entry name" value="von Willebrand factor, type A domain"/>
    <property type="match status" value="1"/>
</dbReference>
<gene>
    <name evidence="4" type="ORF">JF539_22760</name>
</gene>
<evidence type="ECO:0000256" key="1">
    <source>
        <dbReference type="SAM" id="MobiDB-lite"/>
    </source>
</evidence>
<dbReference type="InterPro" id="IPR028087">
    <property type="entry name" value="Tad_N"/>
</dbReference>
<keyword evidence="2" id="KW-0472">Membrane</keyword>
<feature type="transmembrane region" description="Helical" evidence="2">
    <location>
        <begin position="24"/>
        <end position="43"/>
    </location>
</feature>
<organism evidence="4 5">
    <name type="scientific">Roseibium aggregatum</name>
    <dbReference type="NCBI Taxonomy" id="187304"/>
    <lineage>
        <taxon>Bacteria</taxon>
        <taxon>Pseudomonadati</taxon>
        <taxon>Pseudomonadota</taxon>
        <taxon>Alphaproteobacteria</taxon>
        <taxon>Hyphomicrobiales</taxon>
        <taxon>Stappiaceae</taxon>
        <taxon>Roseibium</taxon>
    </lineage>
</organism>
<comment type="caution">
    <text evidence="4">The sequence shown here is derived from an EMBL/GenBank/DDBJ whole genome shotgun (WGS) entry which is preliminary data.</text>
</comment>
<evidence type="ECO:0000256" key="2">
    <source>
        <dbReference type="SAM" id="Phobius"/>
    </source>
</evidence>
<keyword evidence="2" id="KW-1133">Transmembrane helix</keyword>
<evidence type="ECO:0000259" key="3">
    <source>
        <dbReference type="PROSITE" id="PS50234"/>
    </source>
</evidence>
<proteinExistence type="predicted"/>
<evidence type="ECO:0000313" key="4">
    <source>
        <dbReference type="EMBL" id="MBN9673197.1"/>
    </source>
</evidence>